<dbReference type="InParanoid" id="W3WZ60"/>
<evidence type="ECO:0000259" key="4">
    <source>
        <dbReference type="Pfam" id="PF00891"/>
    </source>
</evidence>
<dbReference type="KEGG" id="pfy:PFICI_08922"/>
<evidence type="ECO:0000313" key="6">
    <source>
        <dbReference type="EMBL" id="ETS79069.1"/>
    </source>
</evidence>
<dbReference type="RefSeq" id="XP_007835694.1">
    <property type="nucleotide sequence ID" value="XM_007837503.1"/>
</dbReference>
<organism evidence="6 7">
    <name type="scientific">Pestalotiopsis fici (strain W106-1 / CGMCC3.15140)</name>
    <dbReference type="NCBI Taxonomy" id="1229662"/>
    <lineage>
        <taxon>Eukaryota</taxon>
        <taxon>Fungi</taxon>
        <taxon>Dikarya</taxon>
        <taxon>Ascomycota</taxon>
        <taxon>Pezizomycotina</taxon>
        <taxon>Sordariomycetes</taxon>
        <taxon>Xylariomycetidae</taxon>
        <taxon>Amphisphaeriales</taxon>
        <taxon>Sporocadaceae</taxon>
        <taxon>Pestalotiopsis</taxon>
    </lineage>
</organism>
<dbReference type="EMBL" id="KI912114">
    <property type="protein sequence ID" value="ETS79069.1"/>
    <property type="molecule type" value="Genomic_DNA"/>
</dbReference>
<evidence type="ECO:0000313" key="7">
    <source>
        <dbReference type="Proteomes" id="UP000030651"/>
    </source>
</evidence>
<dbReference type="Pfam" id="PF08100">
    <property type="entry name" value="Dimerisation"/>
    <property type="match status" value="1"/>
</dbReference>
<feature type="domain" description="O-methyltransferase dimerisation" evidence="5">
    <location>
        <begin position="81"/>
        <end position="159"/>
    </location>
</feature>
<dbReference type="InterPro" id="IPR029063">
    <property type="entry name" value="SAM-dependent_MTases_sf"/>
</dbReference>
<dbReference type="eggNOG" id="KOG3178">
    <property type="taxonomic scope" value="Eukaryota"/>
</dbReference>
<evidence type="ECO:0000259" key="5">
    <source>
        <dbReference type="Pfam" id="PF08100"/>
    </source>
</evidence>
<accession>W3WZ60</accession>
<dbReference type="PANTHER" id="PTHR43712">
    <property type="entry name" value="PUTATIVE (AFU_ORTHOLOGUE AFUA_4G14580)-RELATED"/>
    <property type="match status" value="1"/>
</dbReference>
<dbReference type="GO" id="GO:0046983">
    <property type="term" value="F:protein dimerization activity"/>
    <property type="evidence" value="ECO:0007669"/>
    <property type="project" value="InterPro"/>
</dbReference>
<dbReference type="InterPro" id="IPR001077">
    <property type="entry name" value="COMT_C"/>
</dbReference>
<dbReference type="GeneID" id="19273935"/>
<dbReference type="GO" id="GO:0032259">
    <property type="term" value="P:methylation"/>
    <property type="evidence" value="ECO:0007669"/>
    <property type="project" value="UniProtKB-KW"/>
</dbReference>
<dbReference type="InterPro" id="IPR016461">
    <property type="entry name" value="COMT-like"/>
</dbReference>
<keyword evidence="2" id="KW-0808">Transferase</keyword>
<dbReference type="Pfam" id="PF00891">
    <property type="entry name" value="Methyltransf_2"/>
    <property type="match status" value="1"/>
</dbReference>
<dbReference type="PANTHER" id="PTHR43712:SF2">
    <property type="entry name" value="O-METHYLTRANSFERASE CICE"/>
    <property type="match status" value="1"/>
</dbReference>
<gene>
    <name evidence="6" type="ORF">PFICI_08922</name>
</gene>
<dbReference type="GO" id="GO:0008171">
    <property type="term" value="F:O-methyltransferase activity"/>
    <property type="evidence" value="ECO:0007669"/>
    <property type="project" value="InterPro"/>
</dbReference>
<dbReference type="OMA" id="TRWEWIE"/>
<reference evidence="7" key="1">
    <citation type="journal article" date="2015" name="BMC Genomics">
        <title>Genomic and transcriptomic analysis of the endophytic fungus Pestalotiopsis fici reveals its lifestyle and high potential for synthesis of natural products.</title>
        <authorList>
            <person name="Wang X."/>
            <person name="Zhang X."/>
            <person name="Liu L."/>
            <person name="Xiang M."/>
            <person name="Wang W."/>
            <person name="Sun X."/>
            <person name="Che Y."/>
            <person name="Guo L."/>
            <person name="Liu G."/>
            <person name="Guo L."/>
            <person name="Wang C."/>
            <person name="Yin W.B."/>
            <person name="Stadler M."/>
            <person name="Zhang X."/>
            <person name="Liu X."/>
        </authorList>
    </citation>
    <scope>NUCLEOTIDE SEQUENCE [LARGE SCALE GENOMIC DNA]</scope>
    <source>
        <strain evidence="7">W106-1 / CGMCC3.15140</strain>
    </source>
</reference>
<dbReference type="STRING" id="1229662.W3WZ60"/>
<dbReference type="SUPFAM" id="SSF53335">
    <property type="entry name" value="S-adenosyl-L-methionine-dependent methyltransferases"/>
    <property type="match status" value="1"/>
</dbReference>
<name>W3WZ60_PESFW</name>
<keyword evidence="7" id="KW-1185">Reference proteome</keyword>
<dbReference type="HOGENOM" id="CLU_005533_0_1_1"/>
<dbReference type="OrthoDB" id="2410195at2759"/>
<dbReference type="AlphaFoldDB" id="W3WZ60"/>
<dbReference type="Gene3D" id="1.10.10.10">
    <property type="entry name" value="Winged helix-like DNA-binding domain superfamily/Winged helix DNA-binding domain"/>
    <property type="match status" value="1"/>
</dbReference>
<dbReference type="InterPro" id="IPR036390">
    <property type="entry name" value="WH_DNA-bd_sf"/>
</dbReference>
<dbReference type="SUPFAM" id="SSF46785">
    <property type="entry name" value="Winged helix' DNA-binding domain"/>
    <property type="match status" value="1"/>
</dbReference>
<dbReference type="PROSITE" id="PS51683">
    <property type="entry name" value="SAM_OMT_II"/>
    <property type="match status" value="1"/>
</dbReference>
<keyword evidence="1" id="KW-0489">Methyltransferase</keyword>
<evidence type="ECO:0000256" key="1">
    <source>
        <dbReference type="ARBA" id="ARBA00022603"/>
    </source>
</evidence>
<evidence type="ECO:0000256" key="3">
    <source>
        <dbReference type="ARBA" id="ARBA00022691"/>
    </source>
</evidence>
<dbReference type="Proteomes" id="UP000030651">
    <property type="component" value="Unassembled WGS sequence"/>
</dbReference>
<protein>
    <submittedName>
        <fullName evidence="6">Uncharacterized protein</fullName>
    </submittedName>
</protein>
<sequence>MSALTPKEAALQLRKVLQLLTTAINDIASRWESESRDENAVEIRYNGTTQHTAQDPVKVALAAMGHVESLITEPHRLVVDMSTSYLISRALHIVADHDIAGIIAAANGADGVHVEELARLAGMEQDKLCRIMRALVSHHVFQEVEERRFANNHVSETLAGDPAFRAHIMMKGRVHYAASDHLPSIVKVKGSEVQHDSEARKTAFQKAVRTDLSLFDWMNQEVPAHDTDWRPRLKNNEISIISYSDKDAIPGSPVKTVARPEKLLFHQAMAGLDRGQGHFYLGAYPWRDLGTGTVVDVGGGIGSFCMQLHDIYPALQLVVQDREPVIKQAISVWQSKYPEALNSGQVKLSVHDFFMPNPVQGADVYWLRYILHDWPDNQVATILGNIAKSMTASSRLLIADIIVTTTVRTSLDGDASTAVAAPPPLLANYGQAAAHAHLMDLNMMMMVNGRERTPAELAMLVQATGLEIVRIWQGCAADALGVVECRLAV</sequence>
<feature type="domain" description="O-methyltransferase C-terminal" evidence="4">
    <location>
        <begin position="290"/>
        <end position="465"/>
    </location>
</feature>
<dbReference type="InterPro" id="IPR036388">
    <property type="entry name" value="WH-like_DNA-bd_sf"/>
</dbReference>
<dbReference type="InterPro" id="IPR012967">
    <property type="entry name" value="COMT_dimerisation"/>
</dbReference>
<keyword evidence="3" id="KW-0949">S-adenosyl-L-methionine</keyword>
<dbReference type="Gene3D" id="3.40.50.150">
    <property type="entry name" value="Vaccinia Virus protein VP39"/>
    <property type="match status" value="1"/>
</dbReference>
<proteinExistence type="predicted"/>
<evidence type="ECO:0000256" key="2">
    <source>
        <dbReference type="ARBA" id="ARBA00022679"/>
    </source>
</evidence>